<dbReference type="CDD" id="cd00086">
    <property type="entry name" value="homeodomain"/>
    <property type="match status" value="1"/>
</dbReference>
<proteinExistence type="inferred from homology"/>
<keyword evidence="4" id="KW-0563">Paired box</keyword>
<dbReference type="InterPro" id="IPR017970">
    <property type="entry name" value="Homeobox_CS"/>
</dbReference>
<dbReference type="InterPro" id="IPR001356">
    <property type="entry name" value="HD"/>
</dbReference>
<gene>
    <name evidence="15" type="ORF">TcWFU_005221</name>
</gene>
<evidence type="ECO:0000256" key="10">
    <source>
        <dbReference type="PROSITE-ProRule" id="PRU00108"/>
    </source>
</evidence>
<evidence type="ECO:0000259" key="13">
    <source>
        <dbReference type="PROSITE" id="PS50071"/>
    </source>
</evidence>
<dbReference type="PANTHER" id="PTHR45636">
    <property type="entry name" value="PAIRED BOX PROTEIN PAX-6-RELATED-RELATED"/>
    <property type="match status" value="1"/>
</dbReference>
<evidence type="ECO:0000313" key="15">
    <source>
        <dbReference type="EMBL" id="KAL5112104.1"/>
    </source>
</evidence>
<feature type="region of interest" description="Disordered" evidence="12">
    <location>
        <begin position="191"/>
        <end position="210"/>
    </location>
</feature>
<dbReference type="InterPro" id="IPR009057">
    <property type="entry name" value="Homeodomain-like_sf"/>
</dbReference>
<feature type="region of interest" description="Disordered" evidence="12">
    <location>
        <begin position="345"/>
        <end position="390"/>
    </location>
</feature>
<dbReference type="CDD" id="cd00131">
    <property type="entry name" value="PAX"/>
    <property type="match status" value="1"/>
</dbReference>
<comment type="subcellular location">
    <subcellularLocation>
        <location evidence="1 10 11">Nucleus</location>
    </subcellularLocation>
</comment>
<reference evidence="15 16" key="1">
    <citation type="journal article" date="2022" name="Front. Cell. Infect. Microbiol.">
        <title>The Genomes of Two Strains of Taenia crassiceps the Animal Model for the Study of Human Cysticercosis.</title>
        <authorList>
            <person name="Bobes R.J."/>
            <person name="Estrada K."/>
            <person name="Rios-Valencia D.G."/>
            <person name="Calderon-Gallegos A."/>
            <person name="de la Torre P."/>
            <person name="Carrero J.C."/>
            <person name="Sanchez-Flores A."/>
            <person name="Laclette J.P."/>
        </authorList>
    </citation>
    <scope>NUCLEOTIDE SEQUENCE [LARGE SCALE GENOMIC DNA]</scope>
    <source>
        <strain evidence="15">WFUcys</strain>
    </source>
</reference>
<accession>A0ABR4QRP2</accession>
<dbReference type="PANTHER" id="PTHR45636:SF41">
    <property type="entry name" value="PAIRED BOX PROTEIN PAX-6-RELATED"/>
    <property type="match status" value="1"/>
</dbReference>
<evidence type="ECO:0000256" key="11">
    <source>
        <dbReference type="RuleBase" id="RU000682"/>
    </source>
</evidence>
<evidence type="ECO:0000259" key="14">
    <source>
        <dbReference type="PROSITE" id="PS51057"/>
    </source>
</evidence>
<protein>
    <submittedName>
        <fullName evidence="15">Paired box protein Pax-6</fullName>
    </submittedName>
</protein>
<dbReference type="SMART" id="SM00351">
    <property type="entry name" value="PAX"/>
    <property type="match status" value="1"/>
</dbReference>
<comment type="similarity">
    <text evidence="2">Belongs to the paired homeobox family.</text>
</comment>
<dbReference type="Pfam" id="PF00292">
    <property type="entry name" value="PAX"/>
    <property type="match status" value="1"/>
</dbReference>
<dbReference type="EMBL" id="JAKROA010000001">
    <property type="protein sequence ID" value="KAL5112104.1"/>
    <property type="molecule type" value="Genomic_DNA"/>
</dbReference>
<evidence type="ECO:0000256" key="8">
    <source>
        <dbReference type="ARBA" id="ARBA00023163"/>
    </source>
</evidence>
<evidence type="ECO:0000256" key="3">
    <source>
        <dbReference type="ARBA" id="ARBA00022473"/>
    </source>
</evidence>
<dbReference type="InterPro" id="IPR001523">
    <property type="entry name" value="Paired_dom"/>
</dbReference>
<name>A0ABR4QRP2_9CEST</name>
<feature type="compositionally biased region" description="Polar residues" evidence="12">
    <location>
        <begin position="363"/>
        <end position="376"/>
    </location>
</feature>
<feature type="region of interest" description="Disordered" evidence="12">
    <location>
        <begin position="535"/>
        <end position="581"/>
    </location>
</feature>
<evidence type="ECO:0000256" key="4">
    <source>
        <dbReference type="ARBA" id="ARBA00022724"/>
    </source>
</evidence>
<dbReference type="PRINTS" id="PR00027">
    <property type="entry name" value="PAIREDBOX"/>
</dbReference>
<organism evidence="15 16">
    <name type="scientific">Taenia crassiceps</name>
    <dbReference type="NCBI Taxonomy" id="6207"/>
    <lineage>
        <taxon>Eukaryota</taxon>
        <taxon>Metazoa</taxon>
        <taxon>Spiralia</taxon>
        <taxon>Lophotrochozoa</taxon>
        <taxon>Platyhelminthes</taxon>
        <taxon>Cestoda</taxon>
        <taxon>Eucestoda</taxon>
        <taxon>Cyclophyllidea</taxon>
        <taxon>Taeniidae</taxon>
        <taxon>Taenia</taxon>
    </lineage>
</organism>
<keyword evidence="6 10" id="KW-0238">DNA-binding</keyword>
<dbReference type="Proteomes" id="UP001651158">
    <property type="component" value="Unassembled WGS sequence"/>
</dbReference>
<keyword evidence="7 10" id="KW-0371">Homeobox</keyword>
<feature type="domain" description="Homeobox" evidence="13">
    <location>
        <begin position="381"/>
        <end position="441"/>
    </location>
</feature>
<dbReference type="InterPro" id="IPR036388">
    <property type="entry name" value="WH-like_DNA-bd_sf"/>
</dbReference>
<dbReference type="PROSITE" id="PS00034">
    <property type="entry name" value="PAIRED_1"/>
    <property type="match status" value="1"/>
</dbReference>
<dbReference type="InterPro" id="IPR043182">
    <property type="entry name" value="PAIRED_DNA-bd_dom"/>
</dbReference>
<comment type="caution">
    <text evidence="15">The sequence shown here is derived from an EMBL/GenBank/DDBJ whole genome shotgun (WGS) entry which is preliminary data.</text>
</comment>
<dbReference type="SMART" id="SM00389">
    <property type="entry name" value="HOX"/>
    <property type="match status" value="1"/>
</dbReference>
<evidence type="ECO:0000256" key="1">
    <source>
        <dbReference type="ARBA" id="ARBA00004123"/>
    </source>
</evidence>
<sequence length="621" mass="67509">MVEAHIDLKSHILGHSGVNQLGGAFVNGRPLPDAVRRKIVEMAQAGARPCDISRILQVSNGCVSKILCRFYETGSIRPKAIGGSKPRVATDAVVGKIAELKRECPSIFAWEIRDRLIRSGVCAHDNVPSVSSINRVLRGLFSEAQRRLQEESALLPSDPSHPYIVPPNLRLPVGENFGHFGALYVSSSATASPSSTEHQTAPATPASPAMHSRQNQFLHPTAAWPSWCSSDSLTALDKPSFYYHSHIGVNCNTVNATTYPHPPPPPIQSNLPQVSMEVSMPLEKAVPCNASHECPSAIVTCQDNKIQAEAQYYLSTVAGSATPSCVVTSAAPEVWTPTVASFGTLDWTGPAPSQKRSAADSGDSLSSEPASPVTSEGTERKPQVRSRTSFTQKQVALLEREFEQSHYPEYSTRERLSGETGLPESRIQVWFANRRAKYRKSSRTTVAVVTEQTVTPPVIPSSVDTAHLTALTSMDISKVEASHYEGDGSRQPKAWCYHPHEAWPDHSKHPWFYDSTSAATATAFYRASVKSPMHLMSSSQIQGPPQQPPPSERPPLSDSTSTESECLGSGGEIIDCSAPFPMSTRTDSTVYFRDPQSTMTTNYASTHPKNLVHSLPQHPLV</sequence>
<dbReference type="Gene3D" id="1.10.10.60">
    <property type="entry name" value="Homeodomain-like"/>
    <property type="match status" value="1"/>
</dbReference>
<feature type="DNA-binding region" description="Homeobox" evidence="10">
    <location>
        <begin position="383"/>
        <end position="442"/>
    </location>
</feature>
<evidence type="ECO:0000256" key="12">
    <source>
        <dbReference type="SAM" id="MobiDB-lite"/>
    </source>
</evidence>
<evidence type="ECO:0000256" key="9">
    <source>
        <dbReference type="ARBA" id="ARBA00023242"/>
    </source>
</evidence>
<keyword evidence="16" id="KW-1185">Reference proteome</keyword>
<feature type="region of interest" description="Disordered" evidence="12">
    <location>
        <begin position="601"/>
        <end position="621"/>
    </location>
</feature>
<evidence type="ECO:0000256" key="5">
    <source>
        <dbReference type="ARBA" id="ARBA00023015"/>
    </source>
</evidence>
<feature type="domain" description="Paired" evidence="14">
    <location>
        <begin position="14"/>
        <end position="140"/>
    </location>
</feature>
<dbReference type="PROSITE" id="PS50071">
    <property type="entry name" value="HOMEOBOX_2"/>
    <property type="match status" value="1"/>
</dbReference>
<dbReference type="PROSITE" id="PS51057">
    <property type="entry name" value="PAIRED_2"/>
    <property type="match status" value="1"/>
</dbReference>
<keyword evidence="8" id="KW-0804">Transcription</keyword>
<keyword evidence="3" id="KW-0217">Developmental protein</keyword>
<dbReference type="InterPro" id="IPR043565">
    <property type="entry name" value="PAX_fam"/>
</dbReference>
<dbReference type="PROSITE" id="PS00027">
    <property type="entry name" value="HOMEOBOX_1"/>
    <property type="match status" value="1"/>
</dbReference>
<evidence type="ECO:0000256" key="7">
    <source>
        <dbReference type="ARBA" id="ARBA00023155"/>
    </source>
</evidence>
<dbReference type="Gene3D" id="1.10.10.10">
    <property type="entry name" value="Winged helix-like DNA-binding domain superfamily/Winged helix DNA-binding domain"/>
    <property type="match status" value="2"/>
</dbReference>
<keyword evidence="9 10" id="KW-0539">Nucleus</keyword>
<evidence type="ECO:0000256" key="2">
    <source>
        <dbReference type="ARBA" id="ARBA00005733"/>
    </source>
</evidence>
<evidence type="ECO:0000256" key="6">
    <source>
        <dbReference type="ARBA" id="ARBA00023125"/>
    </source>
</evidence>
<dbReference type="Pfam" id="PF00046">
    <property type="entry name" value="Homeodomain"/>
    <property type="match status" value="1"/>
</dbReference>
<keyword evidence="5" id="KW-0805">Transcription regulation</keyword>
<evidence type="ECO:0000313" key="16">
    <source>
        <dbReference type="Proteomes" id="UP001651158"/>
    </source>
</evidence>
<dbReference type="SUPFAM" id="SSF46689">
    <property type="entry name" value="Homeodomain-like"/>
    <property type="match status" value="2"/>
</dbReference>